<gene>
    <name evidence="3" type="ORF">SAMN05216377_1299</name>
</gene>
<dbReference type="STRING" id="366584.SAMN05216377_1299"/>
<dbReference type="InterPro" id="IPR025736">
    <property type="entry name" value="PucR_C-HTH_dom"/>
</dbReference>
<dbReference type="OrthoDB" id="3655573at2"/>
<accession>A0A1G8DX39</accession>
<evidence type="ECO:0000259" key="2">
    <source>
        <dbReference type="Pfam" id="PF14361"/>
    </source>
</evidence>
<feature type="domain" description="RsbT co-antagonist protein RsbRD N-terminal" evidence="2">
    <location>
        <begin position="25"/>
        <end position="156"/>
    </location>
</feature>
<dbReference type="EMBL" id="FNBE01000029">
    <property type="protein sequence ID" value="SDH62131.1"/>
    <property type="molecule type" value="Genomic_DNA"/>
</dbReference>
<reference evidence="3 4" key="1">
    <citation type="submission" date="2016-10" db="EMBL/GenBank/DDBJ databases">
        <authorList>
            <person name="de Groot N.N."/>
        </authorList>
    </citation>
    <scope>NUCLEOTIDE SEQUENCE [LARGE SCALE GENOMIC DNA]</scope>
    <source>
        <strain evidence="3 4">CGMCC 4.3143</strain>
    </source>
</reference>
<name>A0A1G8DX39_PSEOR</name>
<protein>
    <submittedName>
        <fullName evidence="3">Transcriptional regulator, CdaR family</fullName>
    </submittedName>
</protein>
<sequence length="400" mass="42412">MIREDDEDWSAVERVCRTLEKEISTIATTVTNSIRAALPVYAVVPESEHHRAVVLQLCNRLHALAGQRGLNAGELETATDLATERASLGVPIDALIAAYQTADAAIWQAVVARMAPPTTQLLPRIGTLMFDAVRETTAAMAGAHSRVARAIDGDRIALAHRFLECVDDPAQQSAASVIAARLGFEPAGGFTGLVWQPEPAIAGSAAPRVTALSAYLGAAVISRVVAGGGLEMVTQGERVHEVLARGLLEEPLKGRWGVGVTRSGTAGARESLRDARLVLACTSARLPVRTFTRDWHEAVVLAERARLGVLLASAVEVAAANPHLAETVLAFAAADMSVAATAPDIHLHANSVTYRLERWERLTGLDARSFTGLSRSVVVCRLAELDREGLGRDSASPEGA</sequence>
<dbReference type="RefSeq" id="WP_143030275.1">
    <property type="nucleotide sequence ID" value="NZ_FNBE01000029.1"/>
</dbReference>
<evidence type="ECO:0000313" key="4">
    <source>
        <dbReference type="Proteomes" id="UP000198967"/>
    </source>
</evidence>
<proteinExistence type="predicted"/>
<keyword evidence="4" id="KW-1185">Reference proteome</keyword>
<evidence type="ECO:0000259" key="1">
    <source>
        <dbReference type="Pfam" id="PF13556"/>
    </source>
</evidence>
<evidence type="ECO:0000313" key="3">
    <source>
        <dbReference type="EMBL" id="SDH62131.1"/>
    </source>
</evidence>
<feature type="domain" description="PucR C-terminal helix-turn-helix" evidence="1">
    <location>
        <begin position="324"/>
        <end position="373"/>
    </location>
</feature>
<dbReference type="InterPro" id="IPR042070">
    <property type="entry name" value="PucR_C-HTH_sf"/>
</dbReference>
<dbReference type="InterPro" id="IPR025751">
    <property type="entry name" value="RsbRD_N_dom"/>
</dbReference>
<dbReference type="Gene3D" id="1.10.10.2840">
    <property type="entry name" value="PucR C-terminal helix-turn-helix domain"/>
    <property type="match status" value="1"/>
</dbReference>
<organism evidence="3 4">
    <name type="scientific">Pseudonocardia oroxyli</name>
    <dbReference type="NCBI Taxonomy" id="366584"/>
    <lineage>
        <taxon>Bacteria</taxon>
        <taxon>Bacillati</taxon>
        <taxon>Actinomycetota</taxon>
        <taxon>Actinomycetes</taxon>
        <taxon>Pseudonocardiales</taxon>
        <taxon>Pseudonocardiaceae</taxon>
        <taxon>Pseudonocardia</taxon>
    </lineage>
</organism>
<dbReference type="Pfam" id="PF14361">
    <property type="entry name" value="RsbRD_N"/>
    <property type="match status" value="1"/>
</dbReference>
<dbReference type="AlphaFoldDB" id="A0A1G8DX39"/>
<dbReference type="Pfam" id="PF13556">
    <property type="entry name" value="HTH_30"/>
    <property type="match status" value="1"/>
</dbReference>
<dbReference type="Proteomes" id="UP000198967">
    <property type="component" value="Unassembled WGS sequence"/>
</dbReference>